<dbReference type="HAMAP" id="MF_00632">
    <property type="entry name" value="UPF0234"/>
    <property type="match status" value="1"/>
</dbReference>
<reference evidence="4" key="1">
    <citation type="journal article" date="2020" name="mSystems">
        <title>Genome- and Community-Level Interaction Insights into Carbon Utilization and Element Cycling Functions of Hydrothermarchaeota in Hydrothermal Sediment.</title>
        <authorList>
            <person name="Zhou Z."/>
            <person name="Liu Y."/>
            <person name="Xu W."/>
            <person name="Pan J."/>
            <person name="Luo Z.H."/>
            <person name="Li M."/>
        </authorList>
    </citation>
    <scope>NUCLEOTIDE SEQUENCE [LARGE SCALE GENOMIC DNA]</scope>
    <source>
        <strain evidence="4">HyVt-460</strain>
    </source>
</reference>
<dbReference type="NCBIfam" id="NF003819">
    <property type="entry name" value="PRK05412.1"/>
    <property type="match status" value="1"/>
</dbReference>
<name>A0A7V5RNH5_CALAY</name>
<proteinExistence type="inferred from homology"/>
<dbReference type="Pfam" id="PF04461">
    <property type="entry name" value="YajQ"/>
    <property type="match status" value="1"/>
</dbReference>
<dbReference type="InterPro" id="IPR035571">
    <property type="entry name" value="UPF0234-like_C"/>
</dbReference>
<dbReference type="InterPro" id="IPR036183">
    <property type="entry name" value="YajQ-like_sf"/>
</dbReference>
<dbReference type="GO" id="GO:0005829">
    <property type="term" value="C:cytosol"/>
    <property type="evidence" value="ECO:0007669"/>
    <property type="project" value="TreeGrafter"/>
</dbReference>
<protein>
    <recommendedName>
        <fullName evidence="3">Nucleotide-binding protein ENJ15_02130</fullName>
    </recommendedName>
</protein>
<dbReference type="Gene3D" id="3.30.70.990">
    <property type="entry name" value="YajQ-like, domain 2"/>
    <property type="match status" value="1"/>
</dbReference>
<gene>
    <name evidence="4" type="ORF">ENJ15_02130</name>
</gene>
<evidence type="ECO:0000256" key="2">
    <source>
        <dbReference type="ARBA" id="ARBA00093450"/>
    </source>
</evidence>
<dbReference type="EMBL" id="DRLI01000077">
    <property type="protein sequence ID" value="HHM01783.1"/>
    <property type="molecule type" value="Genomic_DNA"/>
</dbReference>
<comment type="function">
    <text evidence="3">Nucleotide-binding protein.</text>
</comment>
<dbReference type="CDD" id="cd11740">
    <property type="entry name" value="YajQ_like"/>
    <property type="match status" value="1"/>
</dbReference>
<organism evidence="4">
    <name type="scientific">Caldithrix abyssi</name>
    <dbReference type="NCBI Taxonomy" id="187145"/>
    <lineage>
        <taxon>Bacteria</taxon>
        <taxon>Pseudomonadati</taxon>
        <taxon>Calditrichota</taxon>
        <taxon>Calditrichia</taxon>
        <taxon>Calditrichales</taxon>
        <taxon>Calditrichaceae</taxon>
        <taxon>Caldithrix</taxon>
    </lineage>
</organism>
<dbReference type="InterPro" id="IPR007551">
    <property type="entry name" value="YajQ/Smlt4090-like"/>
</dbReference>
<evidence type="ECO:0000313" key="4">
    <source>
        <dbReference type="EMBL" id="HHM01783.1"/>
    </source>
</evidence>
<dbReference type="AlphaFoldDB" id="A0A7V5RNH5"/>
<keyword evidence="1 3" id="KW-0547">Nucleotide-binding</keyword>
<dbReference type="SUPFAM" id="SSF89963">
    <property type="entry name" value="YajQ-like"/>
    <property type="match status" value="2"/>
</dbReference>
<dbReference type="GO" id="GO:0000166">
    <property type="term" value="F:nucleotide binding"/>
    <property type="evidence" value="ECO:0007669"/>
    <property type="project" value="UniProtKB-UniRule"/>
</dbReference>
<dbReference type="InterPro" id="IPR035570">
    <property type="entry name" value="UPF0234_N"/>
</dbReference>
<dbReference type="PANTHER" id="PTHR30476">
    <property type="entry name" value="UPF0234 PROTEIN YAJQ"/>
    <property type="match status" value="1"/>
</dbReference>
<dbReference type="PANTHER" id="PTHR30476:SF0">
    <property type="entry name" value="UPF0234 PROTEIN YAJQ"/>
    <property type="match status" value="1"/>
</dbReference>
<dbReference type="Gene3D" id="3.30.70.860">
    <property type="match status" value="1"/>
</dbReference>
<evidence type="ECO:0000256" key="3">
    <source>
        <dbReference type="HAMAP-Rule" id="MF_00632"/>
    </source>
</evidence>
<accession>A0A7V5RNH5</accession>
<comment type="similarity">
    <text evidence="2 3">Belongs to the YajQ family.</text>
</comment>
<comment type="caution">
    <text evidence="4">The sequence shown here is derived from an EMBL/GenBank/DDBJ whole genome shotgun (WGS) entry which is preliminary data.</text>
</comment>
<sequence length="160" mass="18322">MPSFDIVSELNHHELTNAIDQANREVGTRYDFKGTDSSFTFKDDIITLNSQSDFQIRQMMDILQSKMVKRGIDLKFLDEGPILESGKGARQEVKVKEGIETDQAKKIVKMIKDKKMKVQAAIQGEKVRVSGKKRDDLQTVIQMLKDSDLNLPLQYVNFRD</sequence>
<dbReference type="Proteomes" id="UP000885771">
    <property type="component" value="Unassembled WGS sequence"/>
</dbReference>
<evidence type="ECO:0000256" key="1">
    <source>
        <dbReference type="ARBA" id="ARBA00022741"/>
    </source>
</evidence>